<evidence type="ECO:0000256" key="1">
    <source>
        <dbReference type="ARBA" id="ARBA00000221"/>
    </source>
</evidence>
<proteinExistence type="inferred from homology"/>
<feature type="domain" description="Epoxide hydrolase N-terminal" evidence="8">
    <location>
        <begin position="7"/>
        <end position="82"/>
    </location>
</feature>
<dbReference type="Gene3D" id="3.40.50.1820">
    <property type="entry name" value="alpha/beta hydrolase"/>
    <property type="match status" value="1"/>
</dbReference>
<dbReference type="GO" id="GO:0097176">
    <property type="term" value="P:epoxide metabolic process"/>
    <property type="evidence" value="ECO:0007669"/>
    <property type="project" value="TreeGrafter"/>
</dbReference>
<dbReference type="AlphaFoldDB" id="A0A0T6BDP9"/>
<comment type="caution">
    <text evidence="9">The sequence shown here is derived from an EMBL/GenBank/DDBJ whole genome shotgun (WGS) entry which is preliminary data.</text>
</comment>
<name>A0A0T6BDP9_9SCAR</name>
<evidence type="ECO:0000313" key="10">
    <source>
        <dbReference type="Proteomes" id="UP000051574"/>
    </source>
</evidence>
<dbReference type="OrthoDB" id="7130006at2759"/>
<dbReference type="EMBL" id="LJIG01001533">
    <property type="protein sequence ID" value="KRT85407.1"/>
    <property type="molecule type" value="Genomic_DNA"/>
</dbReference>
<gene>
    <name evidence="9" type="ORF">AMK59_2787</name>
</gene>
<evidence type="ECO:0000313" key="9">
    <source>
        <dbReference type="EMBL" id="KRT85407.1"/>
    </source>
</evidence>
<dbReference type="Pfam" id="PF06441">
    <property type="entry name" value="EHN"/>
    <property type="match status" value="1"/>
</dbReference>
<dbReference type="PANTHER" id="PTHR21661:SF35">
    <property type="entry name" value="EPOXIDE HYDROLASE"/>
    <property type="match status" value="1"/>
</dbReference>
<dbReference type="EC" id="3.3.2.9" evidence="4"/>
<accession>A0A0T6BDP9</accession>
<reference evidence="9 10" key="1">
    <citation type="submission" date="2015-09" db="EMBL/GenBank/DDBJ databases">
        <title>Draft genome of the scarab beetle Oryctes borbonicus.</title>
        <authorList>
            <person name="Meyer J.M."/>
            <person name="Markov G.V."/>
            <person name="Baskaran P."/>
            <person name="Herrmann M."/>
            <person name="Sommer R.J."/>
            <person name="Roedelsperger C."/>
        </authorList>
    </citation>
    <scope>NUCLEOTIDE SEQUENCE [LARGE SCALE GENOMIC DNA]</scope>
    <source>
        <strain evidence="9">OB123</strain>
        <tissue evidence="9">Whole animal</tissue>
    </source>
</reference>
<keyword evidence="5" id="KW-0058">Aromatic hydrocarbons catabolism</keyword>
<comment type="subcellular location">
    <subcellularLocation>
        <location evidence="2">Microsome membrane</location>
        <topology evidence="2">Single-pass membrane protein</topology>
    </subcellularLocation>
</comment>
<evidence type="ECO:0000256" key="3">
    <source>
        <dbReference type="ARBA" id="ARBA00010088"/>
    </source>
</evidence>
<evidence type="ECO:0000256" key="7">
    <source>
        <dbReference type="PIRSR" id="PIRSR001112-1"/>
    </source>
</evidence>
<dbReference type="PANTHER" id="PTHR21661">
    <property type="entry name" value="EPOXIDE HYDROLASE 1-RELATED"/>
    <property type="match status" value="1"/>
</dbReference>
<feature type="active site" description="Nucleophile" evidence="7">
    <location>
        <position position="149"/>
    </location>
</feature>
<evidence type="ECO:0000256" key="2">
    <source>
        <dbReference type="ARBA" id="ARBA00004111"/>
    </source>
</evidence>
<sequence length="384" mass="43418">PSLEGVNQHYGIHKDLLSEIVQFWKTSYDWRQREKWLNQYPQFKTNIQGLDIHFIHVKPAKTDGLKVLPLLVLHGWPGSVREYYEIIPKLTTPRKGSDFVFEVVIPSLPGYGFSQGASKPGLAVPQVGVIMKNLMERLGYEKYYVHGGDWGALIVRTMSILFPDRIIGVHSSMCNSDSPLGMIKLVLGSLYPPLVVDKRFEDKVYPLWNLFEFTMLEMGYLHLQATKPDTVGVALNDSPIGLAAYIIEKFTTWTNRAWKDRPDGGLKEKFTYTDLLDNVMIYWVTNSITTSVRLYAESLSKETFALGLSKFPVIIPAACARFPHELAYSPDCVLSTTYKNLVHTSDLEDGGHFAAFEVPDLLADDIWIGIAKIEAFYKGQKKSS</sequence>
<dbReference type="InterPro" id="IPR010497">
    <property type="entry name" value="Epoxide_hydro_N"/>
</dbReference>
<dbReference type="PIRSF" id="PIRSF001112">
    <property type="entry name" value="Epoxide_hydrolase"/>
    <property type="match status" value="1"/>
</dbReference>
<evidence type="ECO:0000259" key="8">
    <source>
        <dbReference type="Pfam" id="PF06441"/>
    </source>
</evidence>
<dbReference type="GO" id="GO:0033961">
    <property type="term" value="F:cis-stilbene-oxide hydrolase activity"/>
    <property type="evidence" value="ECO:0007669"/>
    <property type="project" value="UniProtKB-EC"/>
</dbReference>
<feature type="active site" description="Proton donor" evidence="7">
    <location>
        <position position="295"/>
    </location>
</feature>
<dbReference type="InterPro" id="IPR000639">
    <property type="entry name" value="Epox_hydrolase-like"/>
</dbReference>
<dbReference type="PRINTS" id="PR00412">
    <property type="entry name" value="EPOXHYDRLASE"/>
</dbReference>
<keyword evidence="10" id="KW-1185">Reference proteome</keyword>
<feature type="active site" description="Proton acceptor" evidence="7">
    <location>
        <position position="352"/>
    </location>
</feature>
<organism evidence="9 10">
    <name type="scientific">Oryctes borbonicus</name>
    <dbReference type="NCBI Taxonomy" id="1629725"/>
    <lineage>
        <taxon>Eukaryota</taxon>
        <taxon>Metazoa</taxon>
        <taxon>Ecdysozoa</taxon>
        <taxon>Arthropoda</taxon>
        <taxon>Hexapoda</taxon>
        <taxon>Insecta</taxon>
        <taxon>Pterygota</taxon>
        <taxon>Neoptera</taxon>
        <taxon>Endopterygota</taxon>
        <taxon>Coleoptera</taxon>
        <taxon>Polyphaga</taxon>
        <taxon>Scarabaeiformia</taxon>
        <taxon>Scarabaeidae</taxon>
        <taxon>Dynastinae</taxon>
        <taxon>Oryctes</taxon>
    </lineage>
</organism>
<protein>
    <recommendedName>
        <fullName evidence="4">microsomal epoxide hydrolase</fullName>
        <ecNumber evidence="4">3.3.2.9</ecNumber>
    </recommendedName>
</protein>
<evidence type="ECO:0000256" key="5">
    <source>
        <dbReference type="ARBA" id="ARBA00022797"/>
    </source>
</evidence>
<comment type="catalytic activity">
    <reaction evidence="1">
        <text>1-(4-methoxyphenyl)-N-methyl-N-[(3-methyloxetan-3-yl)methyl]methanamine + H2O = 2-{[(4-methoxybenzyl)(methyl)amino]methyl}-2-methylpropane-1,3-diol</text>
        <dbReference type="Rhea" id="RHEA:55764"/>
        <dbReference type="ChEBI" id="CHEBI:15377"/>
        <dbReference type="ChEBI" id="CHEBI:139161"/>
        <dbReference type="ChEBI" id="CHEBI:139164"/>
        <dbReference type="EC" id="3.3.2.9"/>
    </reaction>
</comment>
<feature type="non-terminal residue" evidence="9">
    <location>
        <position position="1"/>
    </location>
</feature>
<evidence type="ECO:0000256" key="4">
    <source>
        <dbReference type="ARBA" id="ARBA00012091"/>
    </source>
</evidence>
<evidence type="ECO:0000256" key="6">
    <source>
        <dbReference type="ARBA" id="ARBA00022801"/>
    </source>
</evidence>
<dbReference type="InterPro" id="IPR029058">
    <property type="entry name" value="AB_hydrolase_fold"/>
</dbReference>
<dbReference type="SUPFAM" id="SSF53474">
    <property type="entry name" value="alpha/beta-Hydrolases"/>
    <property type="match status" value="1"/>
</dbReference>
<dbReference type="InterPro" id="IPR016292">
    <property type="entry name" value="Epoxide_hydrolase"/>
</dbReference>
<dbReference type="Proteomes" id="UP000051574">
    <property type="component" value="Unassembled WGS sequence"/>
</dbReference>
<keyword evidence="6 9" id="KW-0378">Hydrolase</keyword>
<comment type="similarity">
    <text evidence="3">Belongs to the peptidase S33 family.</text>
</comment>